<dbReference type="Pfam" id="PF07690">
    <property type="entry name" value="MFS_1"/>
    <property type="match status" value="1"/>
</dbReference>
<dbReference type="PANTHER" id="PTHR11360">
    <property type="entry name" value="MONOCARBOXYLATE TRANSPORTER"/>
    <property type="match status" value="1"/>
</dbReference>
<feature type="transmembrane region" description="Helical" evidence="3">
    <location>
        <begin position="280"/>
        <end position="304"/>
    </location>
</feature>
<organism evidence="5 6">
    <name type="scientific">Polychaeton citri CBS 116435</name>
    <dbReference type="NCBI Taxonomy" id="1314669"/>
    <lineage>
        <taxon>Eukaryota</taxon>
        <taxon>Fungi</taxon>
        <taxon>Dikarya</taxon>
        <taxon>Ascomycota</taxon>
        <taxon>Pezizomycotina</taxon>
        <taxon>Dothideomycetes</taxon>
        <taxon>Dothideomycetidae</taxon>
        <taxon>Capnodiales</taxon>
        <taxon>Capnodiaceae</taxon>
        <taxon>Polychaeton</taxon>
    </lineage>
</organism>
<dbReference type="AlphaFoldDB" id="A0A9P4Q787"/>
<feature type="transmembrane region" description="Helical" evidence="3">
    <location>
        <begin position="407"/>
        <end position="430"/>
    </location>
</feature>
<proteinExistence type="inferred from homology"/>
<dbReference type="PROSITE" id="PS50850">
    <property type="entry name" value="MFS"/>
    <property type="match status" value="1"/>
</dbReference>
<feature type="domain" description="Major facilitator superfamily (MFS) profile" evidence="4">
    <location>
        <begin position="282"/>
        <end position="498"/>
    </location>
</feature>
<feature type="transmembrane region" description="Helical" evidence="3">
    <location>
        <begin position="206"/>
        <end position="227"/>
    </location>
</feature>
<feature type="transmembrane region" description="Helical" evidence="3">
    <location>
        <begin position="348"/>
        <end position="367"/>
    </location>
</feature>
<dbReference type="OrthoDB" id="6499973at2759"/>
<evidence type="ECO:0000313" key="5">
    <source>
        <dbReference type="EMBL" id="KAF2721907.1"/>
    </source>
</evidence>
<feature type="transmembrane region" description="Helical" evidence="3">
    <location>
        <begin position="121"/>
        <end position="139"/>
    </location>
</feature>
<reference evidence="5" key="1">
    <citation type="journal article" date="2020" name="Stud. Mycol.">
        <title>101 Dothideomycetes genomes: a test case for predicting lifestyles and emergence of pathogens.</title>
        <authorList>
            <person name="Haridas S."/>
            <person name="Albert R."/>
            <person name="Binder M."/>
            <person name="Bloem J."/>
            <person name="Labutti K."/>
            <person name="Salamov A."/>
            <person name="Andreopoulos B."/>
            <person name="Baker S."/>
            <person name="Barry K."/>
            <person name="Bills G."/>
            <person name="Bluhm B."/>
            <person name="Cannon C."/>
            <person name="Castanera R."/>
            <person name="Culley D."/>
            <person name="Daum C."/>
            <person name="Ezra D."/>
            <person name="Gonzalez J."/>
            <person name="Henrissat B."/>
            <person name="Kuo A."/>
            <person name="Liang C."/>
            <person name="Lipzen A."/>
            <person name="Lutzoni F."/>
            <person name="Magnuson J."/>
            <person name="Mondo S."/>
            <person name="Nolan M."/>
            <person name="Ohm R."/>
            <person name="Pangilinan J."/>
            <person name="Park H.-J."/>
            <person name="Ramirez L."/>
            <person name="Alfaro M."/>
            <person name="Sun H."/>
            <person name="Tritt A."/>
            <person name="Yoshinaga Y."/>
            <person name="Zwiers L.-H."/>
            <person name="Turgeon B."/>
            <person name="Goodwin S."/>
            <person name="Spatafora J."/>
            <person name="Crous P."/>
            <person name="Grigoriev I."/>
        </authorList>
    </citation>
    <scope>NUCLEOTIDE SEQUENCE</scope>
    <source>
        <strain evidence="5">CBS 116435</strain>
    </source>
</reference>
<dbReference type="GO" id="GO:0016020">
    <property type="term" value="C:membrane"/>
    <property type="evidence" value="ECO:0007669"/>
    <property type="project" value="UniProtKB-SubCell"/>
</dbReference>
<protein>
    <submittedName>
        <fullName evidence="5">MFS transporter, MCP family, solute carrier family 16, member 10</fullName>
    </submittedName>
</protein>
<dbReference type="Gene3D" id="1.20.1250.20">
    <property type="entry name" value="MFS general substrate transporter like domains"/>
    <property type="match status" value="2"/>
</dbReference>
<comment type="similarity">
    <text evidence="2">Belongs to the major facilitator superfamily. Monocarboxylate porter (TC 2.A.1.13) family.</text>
</comment>
<feature type="transmembrane region" description="Helical" evidence="3">
    <location>
        <begin position="84"/>
        <end position="109"/>
    </location>
</feature>
<evidence type="ECO:0000256" key="2">
    <source>
        <dbReference type="ARBA" id="ARBA00006727"/>
    </source>
</evidence>
<feature type="transmembrane region" description="Helical" evidence="3">
    <location>
        <begin position="146"/>
        <end position="166"/>
    </location>
</feature>
<comment type="subcellular location">
    <subcellularLocation>
        <location evidence="1">Membrane</location>
        <topology evidence="1">Multi-pass membrane protein</topology>
    </subcellularLocation>
</comment>
<dbReference type="InterPro" id="IPR020846">
    <property type="entry name" value="MFS_dom"/>
</dbReference>
<evidence type="ECO:0000313" key="6">
    <source>
        <dbReference type="Proteomes" id="UP000799441"/>
    </source>
</evidence>
<feature type="transmembrane region" description="Helical" evidence="3">
    <location>
        <begin position="239"/>
        <end position="259"/>
    </location>
</feature>
<feature type="transmembrane region" description="Helical" evidence="3">
    <location>
        <begin position="436"/>
        <end position="456"/>
    </location>
</feature>
<sequence length="498" mass="52965">MMSSTTIATIDTFSDAQGYSQGGRVEYIDLHPLVGPTVSQLGKDASIPGSGRSLGSAEEAQASQNVAGVEDVPPNGGYGWVCTLCVFLVNAHTWGVNSAWAIFLAHYIANDTFPGVTNFEYSLIGGLSISQALLISPLVTICNRRFGTRFTMLLGSVLQFAALFSAGSATKIWHLFLSQGVCFGWGMGFLYITATSVLPQWFSTKRSLAVGLSTSGAGLGGLAYNLGVGAGIETLGVEWSYRTIAFCALGVNAICALLLKDRNKSVKPSTAAFDWREYGNIEVVLVILWGFLTEIGYIVLLYSLPNYANSIGLTASRGSIVGAMLNLGLAIGRPIIGYCSDALGRINVAAFVTFMCGVFCLAIWVPAKSFAPLIVFALASGFCTGIFWGTVAAVTTDVVGLQRFPSAFGLVCMSLVIPTTFAEGIALQIVSASGYVPAQVFVGCMFFAGTVSTLFLRSWQIHEINKKAAHEGATLETSQGPKRSFWSRPQLLIKPKKV</sequence>
<keyword evidence="3" id="KW-0472">Membrane</keyword>
<keyword evidence="3" id="KW-1133">Transmembrane helix</keyword>
<dbReference type="PANTHER" id="PTHR11360:SF315">
    <property type="entry name" value="TRANSPORTER MCH2-RELATED"/>
    <property type="match status" value="1"/>
</dbReference>
<dbReference type="SUPFAM" id="SSF103473">
    <property type="entry name" value="MFS general substrate transporter"/>
    <property type="match status" value="1"/>
</dbReference>
<name>A0A9P4Q787_9PEZI</name>
<keyword evidence="3" id="KW-0812">Transmembrane</keyword>
<evidence type="ECO:0000256" key="3">
    <source>
        <dbReference type="SAM" id="Phobius"/>
    </source>
</evidence>
<feature type="transmembrane region" description="Helical" evidence="3">
    <location>
        <begin position="172"/>
        <end position="194"/>
    </location>
</feature>
<dbReference type="EMBL" id="MU003786">
    <property type="protein sequence ID" value="KAF2721907.1"/>
    <property type="molecule type" value="Genomic_DNA"/>
</dbReference>
<dbReference type="Proteomes" id="UP000799441">
    <property type="component" value="Unassembled WGS sequence"/>
</dbReference>
<dbReference type="InterPro" id="IPR011701">
    <property type="entry name" value="MFS"/>
</dbReference>
<feature type="transmembrane region" description="Helical" evidence="3">
    <location>
        <begin position="373"/>
        <end position="395"/>
    </location>
</feature>
<comment type="caution">
    <text evidence="5">The sequence shown here is derived from an EMBL/GenBank/DDBJ whole genome shotgun (WGS) entry which is preliminary data.</text>
</comment>
<evidence type="ECO:0000259" key="4">
    <source>
        <dbReference type="PROSITE" id="PS50850"/>
    </source>
</evidence>
<dbReference type="InterPro" id="IPR036259">
    <property type="entry name" value="MFS_trans_sf"/>
</dbReference>
<dbReference type="CDD" id="cd17352">
    <property type="entry name" value="MFS_MCT_SLC16"/>
    <property type="match status" value="1"/>
</dbReference>
<accession>A0A9P4Q787</accession>
<gene>
    <name evidence="5" type="ORF">K431DRAFT_312103</name>
</gene>
<dbReference type="GO" id="GO:0022857">
    <property type="term" value="F:transmembrane transporter activity"/>
    <property type="evidence" value="ECO:0007669"/>
    <property type="project" value="InterPro"/>
</dbReference>
<feature type="transmembrane region" description="Helical" evidence="3">
    <location>
        <begin position="316"/>
        <end position="336"/>
    </location>
</feature>
<keyword evidence="6" id="KW-1185">Reference proteome</keyword>
<dbReference type="InterPro" id="IPR050327">
    <property type="entry name" value="Proton-linked_MCT"/>
</dbReference>
<evidence type="ECO:0000256" key="1">
    <source>
        <dbReference type="ARBA" id="ARBA00004141"/>
    </source>
</evidence>